<dbReference type="Proteomes" id="UP000195402">
    <property type="component" value="Unassembled WGS sequence"/>
</dbReference>
<dbReference type="OMA" id="WMELIDV"/>
<dbReference type="PANTHER" id="PTHR38360">
    <property type="entry name" value="OS03G0120000 PROTEIN"/>
    <property type="match status" value="1"/>
</dbReference>
<comment type="caution">
    <text evidence="1">The sequence shown here is derived from an EMBL/GenBank/DDBJ whole genome shotgun (WGS) entry which is preliminary data.</text>
</comment>
<sequence length="171" mass="19345">MATRTKYCTARIKSFVVPLSNYSVNTDYFPGLVGSLKGITSDSVASECVLKSYNEGVIQMINKTDVQKLTLFAAHFISNVDQRDACNFATFLPINEDTPLERAEWIKYLGVFANLEDRANQVYDAVKTNYMCLTKAAESKTTSFKPVVAWLRFSDGVWSFMNEAYKMKVRI</sequence>
<accession>A0A200QUY5</accession>
<name>A0A200QUY5_MACCD</name>
<keyword evidence="2" id="KW-1185">Reference proteome</keyword>
<gene>
    <name evidence="1" type="ORF">BVC80_9027g34</name>
</gene>
<organism evidence="1 2">
    <name type="scientific">Macleaya cordata</name>
    <name type="common">Five-seeded plume-poppy</name>
    <name type="synonym">Bocconia cordata</name>
    <dbReference type="NCBI Taxonomy" id="56857"/>
    <lineage>
        <taxon>Eukaryota</taxon>
        <taxon>Viridiplantae</taxon>
        <taxon>Streptophyta</taxon>
        <taxon>Embryophyta</taxon>
        <taxon>Tracheophyta</taxon>
        <taxon>Spermatophyta</taxon>
        <taxon>Magnoliopsida</taxon>
        <taxon>Ranunculales</taxon>
        <taxon>Papaveraceae</taxon>
        <taxon>Papaveroideae</taxon>
        <taxon>Macleaya</taxon>
    </lineage>
</organism>
<dbReference type="EMBL" id="MVGT01001058">
    <property type="protein sequence ID" value="OVA14277.1"/>
    <property type="molecule type" value="Genomic_DNA"/>
</dbReference>
<evidence type="ECO:0000313" key="2">
    <source>
        <dbReference type="Proteomes" id="UP000195402"/>
    </source>
</evidence>
<reference evidence="1 2" key="1">
    <citation type="journal article" date="2017" name="Mol. Plant">
        <title>The Genome of Medicinal Plant Macleaya cordata Provides New Insights into Benzylisoquinoline Alkaloids Metabolism.</title>
        <authorList>
            <person name="Liu X."/>
            <person name="Liu Y."/>
            <person name="Huang P."/>
            <person name="Ma Y."/>
            <person name="Qing Z."/>
            <person name="Tang Q."/>
            <person name="Cao H."/>
            <person name="Cheng P."/>
            <person name="Zheng Y."/>
            <person name="Yuan Z."/>
            <person name="Zhou Y."/>
            <person name="Liu J."/>
            <person name="Tang Z."/>
            <person name="Zhuo Y."/>
            <person name="Zhang Y."/>
            <person name="Yu L."/>
            <person name="Huang J."/>
            <person name="Yang P."/>
            <person name="Peng Q."/>
            <person name="Zhang J."/>
            <person name="Jiang W."/>
            <person name="Zhang Z."/>
            <person name="Lin K."/>
            <person name="Ro D.K."/>
            <person name="Chen X."/>
            <person name="Xiong X."/>
            <person name="Shang Y."/>
            <person name="Huang S."/>
            <person name="Zeng J."/>
        </authorList>
    </citation>
    <scope>NUCLEOTIDE SEQUENCE [LARGE SCALE GENOMIC DNA]</scope>
    <source>
        <strain evidence="2">cv. BLH2017</strain>
        <tissue evidence="1">Root</tissue>
    </source>
</reference>
<dbReference type="OrthoDB" id="409848at2759"/>
<dbReference type="PANTHER" id="PTHR38360:SF1">
    <property type="entry name" value="F12P19.7"/>
    <property type="match status" value="1"/>
</dbReference>
<dbReference type="STRING" id="56857.A0A200QUY5"/>
<evidence type="ECO:0000313" key="1">
    <source>
        <dbReference type="EMBL" id="OVA14277.1"/>
    </source>
</evidence>
<dbReference type="InParanoid" id="A0A200QUY5"/>
<protein>
    <submittedName>
        <fullName evidence="1">Uncharacterized protein</fullName>
    </submittedName>
</protein>
<dbReference type="AlphaFoldDB" id="A0A200QUY5"/>
<proteinExistence type="predicted"/>